<dbReference type="PANTHER" id="PTHR30005:SF0">
    <property type="entry name" value="RETROGRADE REGULATION PROTEIN 2"/>
    <property type="match status" value="1"/>
</dbReference>
<name>A0A2S6N3Y1_RHOGL</name>
<organism evidence="3 4">
    <name type="scientific">Rhodopila globiformis</name>
    <name type="common">Rhodopseudomonas globiformis</name>
    <dbReference type="NCBI Taxonomy" id="1071"/>
    <lineage>
        <taxon>Bacteria</taxon>
        <taxon>Pseudomonadati</taxon>
        <taxon>Pseudomonadota</taxon>
        <taxon>Alphaproteobacteria</taxon>
        <taxon>Acetobacterales</taxon>
        <taxon>Acetobacteraceae</taxon>
        <taxon>Rhodopila</taxon>
    </lineage>
</organism>
<keyword evidence="4" id="KW-1185">Reference proteome</keyword>
<dbReference type="SUPFAM" id="SSF53067">
    <property type="entry name" value="Actin-like ATPase domain"/>
    <property type="match status" value="2"/>
</dbReference>
<comment type="caution">
    <text evidence="3">The sequence shown here is derived from an EMBL/GenBank/DDBJ whole genome shotgun (WGS) entry which is preliminary data.</text>
</comment>
<proteinExistence type="predicted"/>
<feature type="domain" description="Exopolyphosphatase C-terminal" evidence="2">
    <location>
        <begin position="333"/>
        <end position="506"/>
    </location>
</feature>
<dbReference type="InterPro" id="IPR043129">
    <property type="entry name" value="ATPase_NBD"/>
</dbReference>
<evidence type="ECO:0000259" key="2">
    <source>
        <dbReference type="Pfam" id="PF21697"/>
    </source>
</evidence>
<dbReference type="Pfam" id="PF02541">
    <property type="entry name" value="Ppx-GppA"/>
    <property type="match status" value="1"/>
</dbReference>
<gene>
    <name evidence="3" type="ORF">CCS01_21790</name>
</gene>
<dbReference type="InterPro" id="IPR050273">
    <property type="entry name" value="GppA/Ppx_hydrolase"/>
</dbReference>
<feature type="domain" description="Ppx/GppA phosphatase N-terminal" evidence="1">
    <location>
        <begin position="55"/>
        <end position="320"/>
    </location>
</feature>
<dbReference type="InterPro" id="IPR003695">
    <property type="entry name" value="Ppx_GppA_N"/>
</dbReference>
<evidence type="ECO:0000259" key="1">
    <source>
        <dbReference type="Pfam" id="PF02541"/>
    </source>
</evidence>
<dbReference type="InterPro" id="IPR048951">
    <property type="entry name" value="Ppx_C"/>
</dbReference>
<dbReference type="Gene3D" id="3.30.420.40">
    <property type="match status" value="1"/>
</dbReference>
<dbReference type="GO" id="GO:0016462">
    <property type="term" value="F:pyrophosphatase activity"/>
    <property type="evidence" value="ECO:0007669"/>
    <property type="project" value="TreeGrafter"/>
</dbReference>
<dbReference type="Proteomes" id="UP000239724">
    <property type="component" value="Unassembled WGS sequence"/>
</dbReference>
<dbReference type="Gene3D" id="3.30.420.150">
    <property type="entry name" value="Exopolyphosphatase. Domain 2"/>
    <property type="match status" value="1"/>
</dbReference>
<dbReference type="AlphaFoldDB" id="A0A2S6N3Y1"/>
<accession>A0A2S6N3Y1</accession>
<dbReference type="Gene3D" id="1.10.3210.10">
    <property type="entry name" value="Hypothetical protein af1432"/>
    <property type="match status" value="1"/>
</dbReference>
<dbReference type="OrthoDB" id="3698573at2"/>
<evidence type="ECO:0000313" key="3">
    <source>
        <dbReference type="EMBL" id="PPQ29312.1"/>
    </source>
</evidence>
<protein>
    <submittedName>
        <fullName evidence="3">Uncharacterized protein</fullName>
    </submittedName>
</protein>
<evidence type="ECO:0000313" key="4">
    <source>
        <dbReference type="Proteomes" id="UP000239724"/>
    </source>
</evidence>
<dbReference type="CDD" id="cd24052">
    <property type="entry name" value="ASKHA_NBD_HpPPX-GppA-like"/>
    <property type="match status" value="1"/>
</dbReference>
<reference evidence="3 4" key="1">
    <citation type="journal article" date="2018" name="Arch. Microbiol.">
        <title>New insights into the metabolic potential of the phototrophic purple bacterium Rhodopila globiformis DSM 161(T) from its draft genome sequence and evidence for a vanadium-dependent nitrogenase.</title>
        <authorList>
            <person name="Imhoff J.F."/>
            <person name="Rahn T."/>
            <person name="Kunzel S."/>
            <person name="Neulinger S.C."/>
        </authorList>
    </citation>
    <scope>NUCLEOTIDE SEQUENCE [LARGE SCALE GENOMIC DNA]</scope>
    <source>
        <strain evidence="3 4">DSM 161</strain>
    </source>
</reference>
<sequence length="523" mass="56073">MDAGEHGTAPDRPLSLAPERFSRTGRPAYAVIDIGSNSVRLVVYDEIGRAPFPRFNEKALCQLGDGLARTGALTPDGAARTLAALRRFHAIADAMAVSRIDVLATEAVRRASNGPDLVAQITAQTGLPVRVLSGDEEAFFGALGIVSGFYRPTGLSGDMGGGSLEIADVRDDRVGSQRISLPLGALPVRRLLESGLDSAKARIDALLRDGVPPELSGGTFYAVGGGWRAFARVHLAARRAPVQVVHGHAVPAAELRDFAKSILKLSPAKIATLPGLPRRRAVTLPAAALVLDRTLKWLRPERVVFSMLGVREGWLYSQLSEAERYLDPLVEGAQSFGLPFARVPAFAPALTQWTAGLFPNETRAEQRLRVAACALSDYAWRDEAGLRAAESFRRLLQFPLIGLDHAERVFLAAAIHARYGGSADDPVLSPAIGLLRPELVRRAQLLGRALLLGYRLAGGVPEILAAAAVHIDDKRVRLIVRPAARVPESEVVADRLKLLANAAGVRRIEVIEAEPGDRRDGGS</sequence>
<dbReference type="Pfam" id="PF21697">
    <property type="entry name" value="Ppx_C"/>
    <property type="match status" value="1"/>
</dbReference>
<dbReference type="RefSeq" id="WP_104520929.1">
    <property type="nucleotide sequence ID" value="NZ_NHRY01000229.1"/>
</dbReference>
<dbReference type="PANTHER" id="PTHR30005">
    <property type="entry name" value="EXOPOLYPHOSPHATASE"/>
    <property type="match status" value="1"/>
</dbReference>
<dbReference type="EMBL" id="NHRY01000229">
    <property type="protein sequence ID" value="PPQ29312.1"/>
    <property type="molecule type" value="Genomic_DNA"/>
</dbReference>